<dbReference type="SMART" id="SM00487">
    <property type="entry name" value="DEXDc"/>
    <property type="match status" value="1"/>
</dbReference>
<sequence length="712" mass="80718">MTGRLMGAIPQIPPAPITSHQDQSNFKLPVREEQSHLITLINENQIVVIAGHQGSGKSTQIPQIILEDHYARSQRCRVICTQPRRLLAHANADRVAHERGETVGQSVGYQIRLESKASPKTVLTFCTHGVLLRTIFADPSLLNAVTHIIVDELEETDLFTRKLADNGREIQLPMSIDTNKHTCNLLLGILQRILPQYSHLKLVLVVNLNADSVISPNVPFTSTPTNHEISSENSKYMHVKEPILQTGLPLFPEESSNFPSYAEKFLITPQYQSAVIYSLKTERKSQEIYFLEDILRWLDFYTPGMESLKQVIQNDTLWVQKMFYWLTGTQIPRHDVHDDSVFENNDQTEYRDILNSSNFRNIDKLIWALWENLVLRNISVCSNQQDSVLQKNIQPLISDLLQSISVEWIPVDYRHSETGITPLMLFSAAGQHEVVERLLNMGADVFERIPLPLAALPPSLVTLGTDQAAPTYNTPNHISVIGANAYDLARLYGHAHMAEILKLHMAARSIDNPVDDWESNLLRFGCWFANPILQTPSLLHSPRNSELAQSYKIWGNFDYNEANNHRLYQVARNLSGSESAIDFDLLTQLILKIDSTLQPGGILVFMPSYEAIITLKELLTTSTRDSLRAQISEKPKCFHLFSKLRMASLENVENPYHQTSCCSMEEVYLQAKLLCAPGENLRTCFSSLPRLPDPRGLEWSIRYLHVKNSSNV</sequence>
<dbReference type="PROSITE" id="PS50088">
    <property type="entry name" value="ANK_REPEAT"/>
    <property type="match status" value="1"/>
</dbReference>
<dbReference type="InterPro" id="IPR036770">
    <property type="entry name" value="Ankyrin_rpt-contain_sf"/>
</dbReference>
<evidence type="ECO:0000256" key="2">
    <source>
        <dbReference type="SAM" id="MobiDB-lite"/>
    </source>
</evidence>
<reference evidence="4 5" key="2">
    <citation type="submission" date="2018-11" db="EMBL/GenBank/DDBJ databases">
        <authorList>
            <consortium name="Pathogen Informatics"/>
        </authorList>
    </citation>
    <scope>NUCLEOTIDE SEQUENCE [LARGE SCALE GENOMIC DNA]</scope>
</reference>
<gene>
    <name evidence="4" type="ORF">HNAJ_LOCUS12451</name>
</gene>
<organism evidence="6">
    <name type="scientific">Rodentolepis nana</name>
    <name type="common">Dwarf tapeworm</name>
    <name type="synonym">Hymenolepis nana</name>
    <dbReference type="NCBI Taxonomy" id="102285"/>
    <lineage>
        <taxon>Eukaryota</taxon>
        <taxon>Metazoa</taxon>
        <taxon>Spiralia</taxon>
        <taxon>Lophotrochozoa</taxon>
        <taxon>Platyhelminthes</taxon>
        <taxon>Cestoda</taxon>
        <taxon>Eucestoda</taxon>
        <taxon>Cyclophyllidea</taxon>
        <taxon>Hymenolepididae</taxon>
        <taxon>Rodentolepis</taxon>
    </lineage>
</organism>
<dbReference type="Gene3D" id="3.40.50.300">
    <property type="entry name" value="P-loop containing nucleotide triphosphate hydrolases"/>
    <property type="match status" value="2"/>
</dbReference>
<evidence type="ECO:0000313" key="4">
    <source>
        <dbReference type="EMBL" id="VDO13145.1"/>
    </source>
</evidence>
<dbReference type="SMART" id="SM00248">
    <property type="entry name" value="ANK"/>
    <property type="match status" value="2"/>
</dbReference>
<keyword evidence="5" id="KW-1185">Reference proteome</keyword>
<evidence type="ECO:0000256" key="1">
    <source>
        <dbReference type="PROSITE-ProRule" id="PRU00023"/>
    </source>
</evidence>
<dbReference type="STRING" id="102285.A0A0R3TX78"/>
<dbReference type="Pfam" id="PF00023">
    <property type="entry name" value="Ank"/>
    <property type="match status" value="1"/>
</dbReference>
<dbReference type="Pfam" id="PF00270">
    <property type="entry name" value="DEAD"/>
    <property type="match status" value="1"/>
</dbReference>
<proteinExistence type="predicted"/>
<dbReference type="PANTHER" id="PTHR18934:SF213">
    <property type="entry name" value="3'-5' RNA HELICASE YTHDC2"/>
    <property type="match status" value="1"/>
</dbReference>
<dbReference type="WBParaSite" id="HNAJ_0001246601-mRNA-1">
    <property type="protein sequence ID" value="HNAJ_0001246601-mRNA-1"/>
    <property type="gene ID" value="HNAJ_0001246601"/>
</dbReference>
<dbReference type="InterPro" id="IPR027417">
    <property type="entry name" value="P-loop_NTPase"/>
</dbReference>
<dbReference type="OrthoDB" id="6103986at2759"/>
<evidence type="ECO:0000313" key="6">
    <source>
        <dbReference type="WBParaSite" id="HNAJ_0001246601-mRNA-1"/>
    </source>
</evidence>
<dbReference type="CDD" id="cd17917">
    <property type="entry name" value="DEXHc_RHA-like"/>
    <property type="match status" value="1"/>
</dbReference>
<protein>
    <submittedName>
        <fullName evidence="6">Helicase ATP-binding domain-containing protein</fullName>
    </submittedName>
</protein>
<feature type="region of interest" description="Disordered" evidence="2">
    <location>
        <begin position="1"/>
        <end position="23"/>
    </location>
</feature>
<reference evidence="6" key="1">
    <citation type="submission" date="2017-02" db="UniProtKB">
        <authorList>
            <consortium name="WormBaseParasite"/>
        </authorList>
    </citation>
    <scope>IDENTIFICATION</scope>
</reference>
<dbReference type="PROSITE" id="PS50297">
    <property type="entry name" value="ANK_REP_REGION"/>
    <property type="match status" value="1"/>
</dbReference>
<dbReference type="InterPro" id="IPR014001">
    <property type="entry name" value="Helicase_ATP-bd"/>
</dbReference>
<accession>A0A0R3TX78</accession>
<dbReference type="GO" id="GO:0003723">
    <property type="term" value="F:RNA binding"/>
    <property type="evidence" value="ECO:0007669"/>
    <property type="project" value="TreeGrafter"/>
</dbReference>
<dbReference type="Gene3D" id="1.25.40.20">
    <property type="entry name" value="Ankyrin repeat-containing domain"/>
    <property type="match status" value="1"/>
</dbReference>
<dbReference type="GO" id="GO:0004386">
    <property type="term" value="F:helicase activity"/>
    <property type="evidence" value="ECO:0007669"/>
    <property type="project" value="TreeGrafter"/>
</dbReference>
<feature type="repeat" description="ANK" evidence="1">
    <location>
        <begin position="418"/>
        <end position="445"/>
    </location>
</feature>
<dbReference type="InterPro" id="IPR002110">
    <property type="entry name" value="Ankyrin_rpt"/>
</dbReference>
<feature type="domain" description="Helicase ATP-binding" evidence="3">
    <location>
        <begin position="38"/>
        <end position="242"/>
    </location>
</feature>
<dbReference type="PANTHER" id="PTHR18934">
    <property type="entry name" value="ATP-DEPENDENT RNA HELICASE"/>
    <property type="match status" value="1"/>
</dbReference>
<dbReference type="EMBL" id="UZAE01014323">
    <property type="protein sequence ID" value="VDO13145.1"/>
    <property type="molecule type" value="Genomic_DNA"/>
</dbReference>
<evidence type="ECO:0000259" key="3">
    <source>
        <dbReference type="PROSITE" id="PS51192"/>
    </source>
</evidence>
<evidence type="ECO:0000313" key="5">
    <source>
        <dbReference type="Proteomes" id="UP000278807"/>
    </source>
</evidence>
<dbReference type="InterPro" id="IPR011545">
    <property type="entry name" value="DEAD/DEAH_box_helicase_dom"/>
</dbReference>
<keyword evidence="1" id="KW-0040">ANK repeat</keyword>
<dbReference type="SUPFAM" id="SSF52540">
    <property type="entry name" value="P-loop containing nucleoside triphosphate hydrolases"/>
    <property type="match status" value="1"/>
</dbReference>
<name>A0A0R3TX78_RODNA</name>
<dbReference type="PROSITE" id="PS51192">
    <property type="entry name" value="HELICASE_ATP_BIND_1"/>
    <property type="match status" value="1"/>
</dbReference>
<dbReference type="SUPFAM" id="SSF48403">
    <property type="entry name" value="Ankyrin repeat"/>
    <property type="match status" value="1"/>
</dbReference>
<dbReference type="AlphaFoldDB" id="A0A0R3TX78"/>
<dbReference type="Proteomes" id="UP000278807">
    <property type="component" value="Unassembled WGS sequence"/>
</dbReference>
<dbReference type="GO" id="GO:0005524">
    <property type="term" value="F:ATP binding"/>
    <property type="evidence" value="ECO:0007669"/>
    <property type="project" value="InterPro"/>
</dbReference>